<comment type="caution">
    <text evidence="1">The sequence shown here is derived from an EMBL/GenBank/DDBJ whole genome shotgun (WGS) entry which is preliminary data.</text>
</comment>
<accession>A0ACC1LZU6</accession>
<reference evidence="1" key="1">
    <citation type="submission" date="2022-07" db="EMBL/GenBank/DDBJ databases">
        <title>Phylogenomic reconstructions and comparative analyses of Kickxellomycotina fungi.</title>
        <authorList>
            <person name="Reynolds N.K."/>
            <person name="Stajich J.E."/>
            <person name="Barry K."/>
            <person name="Grigoriev I.V."/>
            <person name="Crous P."/>
            <person name="Smith M.E."/>
        </authorList>
    </citation>
    <scope>NUCLEOTIDE SEQUENCE</scope>
    <source>
        <strain evidence="1">CBS 190363</strain>
    </source>
</reference>
<sequence>MESIDAKCTPLKREYDECFNKWYSEKFLDGKESSDCTALFKTYQKCLRQALKEKGLTKMIDDARPAIGSVFANYNDDNKVEDNE</sequence>
<dbReference type="EMBL" id="JANBVB010001320">
    <property type="protein sequence ID" value="KAJ2890522.1"/>
    <property type="molecule type" value="Genomic_DNA"/>
</dbReference>
<proteinExistence type="predicted"/>
<name>A0ACC1LZU6_9FUNG</name>
<evidence type="ECO:0000313" key="1">
    <source>
        <dbReference type="EMBL" id="KAJ2890522.1"/>
    </source>
</evidence>
<evidence type="ECO:0000313" key="2">
    <source>
        <dbReference type="Proteomes" id="UP001139981"/>
    </source>
</evidence>
<organism evidence="1 2">
    <name type="scientific">Coemansia aciculifera</name>
    <dbReference type="NCBI Taxonomy" id="417176"/>
    <lineage>
        <taxon>Eukaryota</taxon>
        <taxon>Fungi</taxon>
        <taxon>Fungi incertae sedis</taxon>
        <taxon>Zoopagomycota</taxon>
        <taxon>Kickxellomycotina</taxon>
        <taxon>Kickxellomycetes</taxon>
        <taxon>Kickxellales</taxon>
        <taxon>Kickxellaceae</taxon>
        <taxon>Coemansia</taxon>
    </lineage>
</organism>
<gene>
    <name evidence="1" type="primary">MDM35</name>
    <name evidence="1" type="ORF">IWW38_004088</name>
</gene>
<keyword evidence="2" id="KW-1185">Reference proteome</keyword>
<protein>
    <submittedName>
        <fullName evidence="1">Mitochondrial distribution and morphology protein 35</fullName>
    </submittedName>
</protein>
<dbReference type="Proteomes" id="UP001139981">
    <property type="component" value="Unassembled WGS sequence"/>
</dbReference>